<dbReference type="PANTHER" id="PTHR47718">
    <property type="entry name" value="OS01G0519700 PROTEIN"/>
    <property type="match status" value="1"/>
</dbReference>
<keyword evidence="1" id="KW-0479">Metal-binding</keyword>
<dbReference type="PANTHER" id="PTHR47718:SF12">
    <property type="entry name" value="PROTEIN FAR1-RELATED SEQUENCE"/>
    <property type="match status" value="1"/>
</dbReference>
<accession>A0AA38TSF5</accession>
<dbReference type="InterPro" id="IPR018289">
    <property type="entry name" value="MULE_transposase_dom"/>
</dbReference>
<keyword evidence="1" id="KW-0863">Zinc-finger</keyword>
<evidence type="ECO:0000313" key="4">
    <source>
        <dbReference type="Proteomes" id="UP001172457"/>
    </source>
</evidence>
<organism evidence="3 4">
    <name type="scientific">Centaurea solstitialis</name>
    <name type="common">yellow star-thistle</name>
    <dbReference type="NCBI Taxonomy" id="347529"/>
    <lineage>
        <taxon>Eukaryota</taxon>
        <taxon>Viridiplantae</taxon>
        <taxon>Streptophyta</taxon>
        <taxon>Embryophyta</taxon>
        <taxon>Tracheophyta</taxon>
        <taxon>Spermatophyta</taxon>
        <taxon>Magnoliopsida</taxon>
        <taxon>eudicotyledons</taxon>
        <taxon>Gunneridae</taxon>
        <taxon>Pentapetalae</taxon>
        <taxon>asterids</taxon>
        <taxon>campanulids</taxon>
        <taxon>Asterales</taxon>
        <taxon>Asteraceae</taxon>
        <taxon>Carduoideae</taxon>
        <taxon>Cardueae</taxon>
        <taxon>Centaureinae</taxon>
        <taxon>Centaurea</taxon>
    </lineage>
</organism>
<protein>
    <recommendedName>
        <fullName evidence="2">SWIM-type domain-containing protein</fullName>
    </recommendedName>
</protein>
<sequence>MEQNNDFLPLSSGVDHEVGDVDDAVGGITKYGTSLLSVDNNESEIVETGTMNDVDADLVFDSNHHDGEGELDDLCSEVVEHPDGTMGWLPVVVEPHKPKIGDRYDSYDVAESMYRSYAFKAGFDVRLNARKMNREGCIQTRWFVCSKEGNPQNKVIDSMDVGLSERRGRNSNFKRSGCFACMKIHLTKDKMGYEVYEFVEIHNHVLFNHNDRRFSKGNRQMQYTDFVSVLRSSKNKVGPTKAYRHQSVLKGGFDKMRCTIVDYQNFKRDVGLYVGKKDAKMLVSKMFNRKDIRNDFFFEYKCDNKVLHAIFWADEIAQVNYREFGDVISFDATYRSNEHAMVFVPFLAVDNHKRSVVVGASLIAGENAINFEWAVPSVFTESKHRLCMWYIMDKIPRKVSMELNRNPNFNALIKKLVWNVHISPEEFEEQWERMVNEFGLAKDKWFIKMFRIRHSWIPAFYKDTPMSGLMKTTSRSESANAFFNLYSSFESDLVEFYMNYDSAIEKQCELHAANEYVTRTTLPQFISPFDIEVHTAKVYTRTLFFDFQKELKKAMWFCGIDGVKEEGHDKVYYIMHQNKSREVKKLYKVNHNPVDNTVDCECNFFVRNGYLCRHALKVLINSQVDRLPDKYVLRRWTRELVPTHFQTAAVRYGEVDSEKEKLMTEMYSNMDDVASRVRNDKDEMIKFNKYLADYKVQLSTRLPNDDVAQQKVDAITEHFGVPVPEDVDIYSPTGLTNKGCAFGKRLRSKKEIMKSGHKKSKCKCKKCGEANGHDSRNCPLIASKSA</sequence>
<keyword evidence="4" id="KW-1185">Reference proteome</keyword>
<dbReference type="InterPro" id="IPR007527">
    <property type="entry name" value="Znf_SWIM"/>
</dbReference>
<comment type="caution">
    <text evidence="3">The sequence shown here is derived from an EMBL/GenBank/DDBJ whole genome shotgun (WGS) entry which is preliminary data.</text>
</comment>
<dbReference type="Pfam" id="PF03101">
    <property type="entry name" value="FAR1"/>
    <property type="match status" value="1"/>
</dbReference>
<proteinExistence type="predicted"/>
<dbReference type="PROSITE" id="PS50966">
    <property type="entry name" value="ZF_SWIM"/>
    <property type="match status" value="1"/>
</dbReference>
<keyword evidence="1" id="KW-0862">Zinc</keyword>
<evidence type="ECO:0000259" key="2">
    <source>
        <dbReference type="PROSITE" id="PS50966"/>
    </source>
</evidence>
<dbReference type="InterPro" id="IPR004330">
    <property type="entry name" value="FAR1_DNA_bnd_dom"/>
</dbReference>
<evidence type="ECO:0000256" key="1">
    <source>
        <dbReference type="PROSITE-ProRule" id="PRU00325"/>
    </source>
</evidence>
<dbReference type="Pfam" id="PF10551">
    <property type="entry name" value="MULE"/>
    <property type="match status" value="1"/>
</dbReference>
<gene>
    <name evidence="3" type="ORF">OSB04_011396</name>
</gene>
<dbReference type="Proteomes" id="UP001172457">
    <property type="component" value="Chromosome 3"/>
</dbReference>
<dbReference type="EMBL" id="JARYMX010000003">
    <property type="protein sequence ID" value="KAJ9556782.1"/>
    <property type="molecule type" value="Genomic_DNA"/>
</dbReference>
<evidence type="ECO:0000313" key="3">
    <source>
        <dbReference type="EMBL" id="KAJ9556782.1"/>
    </source>
</evidence>
<dbReference type="Pfam" id="PF04434">
    <property type="entry name" value="SWIM"/>
    <property type="match status" value="1"/>
</dbReference>
<reference evidence="3" key="1">
    <citation type="submission" date="2023-03" db="EMBL/GenBank/DDBJ databases">
        <title>Chromosome-scale reference genome and RAD-based genetic map of yellow starthistle (Centaurea solstitialis) reveal putative structural variation and QTLs associated with invader traits.</title>
        <authorList>
            <person name="Reatini B."/>
            <person name="Cang F.A."/>
            <person name="Jiang Q."/>
            <person name="Mckibben M.T.W."/>
            <person name="Barker M.S."/>
            <person name="Rieseberg L.H."/>
            <person name="Dlugosch K.M."/>
        </authorList>
    </citation>
    <scope>NUCLEOTIDE SEQUENCE</scope>
    <source>
        <strain evidence="3">CAN-66</strain>
        <tissue evidence="3">Leaf</tissue>
    </source>
</reference>
<dbReference type="AlphaFoldDB" id="A0AA38TSF5"/>
<dbReference type="GO" id="GO:0008270">
    <property type="term" value="F:zinc ion binding"/>
    <property type="evidence" value="ECO:0007669"/>
    <property type="project" value="UniProtKB-KW"/>
</dbReference>
<feature type="domain" description="SWIM-type" evidence="2">
    <location>
        <begin position="587"/>
        <end position="623"/>
    </location>
</feature>
<name>A0AA38TSF5_9ASTR</name>